<organism evidence="1 2">
    <name type="scientific">Armillaria novae-zelandiae</name>
    <dbReference type="NCBI Taxonomy" id="153914"/>
    <lineage>
        <taxon>Eukaryota</taxon>
        <taxon>Fungi</taxon>
        <taxon>Dikarya</taxon>
        <taxon>Basidiomycota</taxon>
        <taxon>Agaricomycotina</taxon>
        <taxon>Agaricomycetes</taxon>
        <taxon>Agaricomycetidae</taxon>
        <taxon>Agaricales</taxon>
        <taxon>Marasmiineae</taxon>
        <taxon>Physalacriaceae</taxon>
        <taxon>Armillaria</taxon>
    </lineage>
</organism>
<accession>A0AA39PL09</accession>
<evidence type="ECO:0000313" key="2">
    <source>
        <dbReference type="Proteomes" id="UP001175227"/>
    </source>
</evidence>
<sequence length="544" mass="60232">MSSNLSEYERTSYYNGITGDGDHPELVYRSDLLTTPFPKPVGRYAHIPVKSLRGVFDTPLNGVWDTVGPQIRDLVKAQKIHWSSIDPARFFTHGPPGEEAKGSLGPVVIWVGVMPGSTSPDTAHDVSQQILALLLKNGVEGVVVEWREAVPQRLAGPPLMRHVGSGNATHSVRHFLTALLGVPLATEEMEEEDSQGTLTLWFHENKDDDGNPSNKVYGVSNCHVLRKNTTAEYEHRAGAAKDHVRVCGMRRFQRGLDEITKAIADHGILADLWARDIVKLQAKAGQDPESAKEIRRIRRKLDDENEAIADLEDLHGEVTKYWSNIKLHRNIGHVQYAPAIKVDEGGTQYTTDWAAFLAAEAKVKNVFEGNVVDLGYKYSPQELIDMFYPVGGGPTTFKYPEERKLRIMGCATKEDLAVPAEFDSEGQRCLMVGKDGNTTDLTVGRYAGLVSFTLNEVGIDSVELGIYNSGNKTAEVFSAKGDSGSLVWHMRNGKARIVGQLHSGRNKGGSTSNHITYCTPGWYFLGEIKKKFKYADFYRTTWSA</sequence>
<reference evidence="1" key="1">
    <citation type="submission" date="2023-06" db="EMBL/GenBank/DDBJ databases">
        <authorList>
            <consortium name="Lawrence Berkeley National Laboratory"/>
            <person name="Ahrendt S."/>
            <person name="Sahu N."/>
            <person name="Indic B."/>
            <person name="Wong-Bajracharya J."/>
            <person name="Merenyi Z."/>
            <person name="Ke H.-M."/>
            <person name="Monk M."/>
            <person name="Kocsube S."/>
            <person name="Drula E."/>
            <person name="Lipzen A."/>
            <person name="Balint B."/>
            <person name="Henrissat B."/>
            <person name="Andreopoulos B."/>
            <person name="Martin F.M."/>
            <person name="Harder C.B."/>
            <person name="Rigling D."/>
            <person name="Ford K.L."/>
            <person name="Foster G.D."/>
            <person name="Pangilinan J."/>
            <person name="Papanicolaou A."/>
            <person name="Barry K."/>
            <person name="LaButti K."/>
            <person name="Viragh M."/>
            <person name="Koriabine M."/>
            <person name="Yan M."/>
            <person name="Riley R."/>
            <person name="Champramary S."/>
            <person name="Plett K.L."/>
            <person name="Tsai I.J."/>
            <person name="Slot J."/>
            <person name="Sipos G."/>
            <person name="Plett J."/>
            <person name="Nagy L.G."/>
            <person name="Grigoriev I.V."/>
        </authorList>
    </citation>
    <scope>NUCLEOTIDE SEQUENCE</scope>
    <source>
        <strain evidence="1">ICMP 16352</strain>
    </source>
</reference>
<comment type="caution">
    <text evidence="1">The sequence shown here is derived from an EMBL/GenBank/DDBJ whole genome shotgun (WGS) entry which is preliminary data.</text>
</comment>
<dbReference type="EMBL" id="JAUEPR010000004">
    <property type="protein sequence ID" value="KAK0486257.1"/>
    <property type="molecule type" value="Genomic_DNA"/>
</dbReference>
<dbReference type="Proteomes" id="UP001175227">
    <property type="component" value="Unassembled WGS sequence"/>
</dbReference>
<dbReference type="AlphaFoldDB" id="A0AA39PL09"/>
<protein>
    <submittedName>
        <fullName evidence="1">Uncharacterized protein</fullName>
    </submittedName>
</protein>
<proteinExistence type="predicted"/>
<name>A0AA39PL09_9AGAR</name>
<gene>
    <name evidence="1" type="ORF">IW261DRAFT_1454592</name>
</gene>
<evidence type="ECO:0000313" key="1">
    <source>
        <dbReference type="EMBL" id="KAK0486257.1"/>
    </source>
</evidence>
<keyword evidence="2" id="KW-1185">Reference proteome</keyword>